<dbReference type="PANTHER" id="PTHR33840:SF1">
    <property type="entry name" value="TLE1 PHOSPHOLIPASE DOMAIN-CONTAINING PROTEIN"/>
    <property type="match status" value="1"/>
</dbReference>
<comment type="caution">
    <text evidence="2">The sequence shown here is derived from an EMBL/GenBank/DDBJ whole genome shotgun (WGS) entry which is preliminary data.</text>
</comment>
<organism evidence="2 3">
    <name type="scientific">Zavarzinia compransoris</name>
    <dbReference type="NCBI Taxonomy" id="1264899"/>
    <lineage>
        <taxon>Bacteria</taxon>
        <taxon>Pseudomonadati</taxon>
        <taxon>Pseudomonadota</taxon>
        <taxon>Alphaproteobacteria</taxon>
        <taxon>Rhodospirillales</taxon>
        <taxon>Zavarziniaceae</taxon>
        <taxon>Zavarzinia</taxon>
    </lineage>
</organism>
<proteinExistence type="predicted"/>
<evidence type="ECO:0000313" key="3">
    <source>
        <dbReference type="Proteomes" id="UP000246077"/>
    </source>
</evidence>
<name>A0A317DYL3_9PROT</name>
<dbReference type="OrthoDB" id="4378831at2"/>
<dbReference type="EMBL" id="QGLF01000004">
    <property type="protein sequence ID" value="PWR19769.1"/>
    <property type="molecule type" value="Genomic_DNA"/>
</dbReference>
<protein>
    <recommendedName>
        <fullName evidence="1">T6SS Phospholipase effector Tle1-like catalytic domain-containing protein</fullName>
    </recommendedName>
</protein>
<dbReference type="Pfam" id="PF09994">
    <property type="entry name" value="T6SS_Tle1-like_cat"/>
    <property type="match status" value="1"/>
</dbReference>
<dbReference type="PANTHER" id="PTHR33840">
    <property type="match status" value="1"/>
</dbReference>
<dbReference type="RefSeq" id="WP_109921945.1">
    <property type="nucleotide sequence ID" value="NZ_QGLF01000004.1"/>
</dbReference>
<gene>
    <name evidence="2" type="ORF">DKG75_15015</name>
</gene>
<dbReference type="AlphaFoldDB" id="A0A317DYL3"/>
<dbReference type="InterPro" id="IPR018712">
    <property type="entry name" value="Tle1-like_cat"/>
</dbReference>
<dbReference type="SUPFAM" id="SSF53474">
    <property type="entry name" value="alpha/beta-Hydrolases"/>
    <property type="match status" value="1"/>
</dbReference>
<dbReference type="Proteomes" id="UP000246077">
    <property type="component" value="Unassembled WGS sequence"/>
</dbReference>
<accession>A0A317DYL3</accession>
<keyword evidence="3" id="KW-1185">Reference proteome</keyword>
<evidence type="ECO:0000259" key="1">
    <source>
        <dbReference type="Pfam" id="PF09994"/>
    </source>
</evidence>
<evidence type="ECO:0000313" key="2">
    <source>
        <dbReference type="EMBL" id="PWR19769.1"/>
    </source>
</evidence>
<feature type="domain" description="T6SS Phospholipase effector Tle1-like catalytic" evidence="1">
    <location>
        <begin position="3"/>
        <end position="258"/>
    </location>
</feature>
<reference evidence="3" key="1">
    <citation type="submission" date="2018-05" db="EMBL/GenBank/DDBJ databases">
        <title>Zavarzinia sp. HR-AS.</title>
        <authorList>
            <person name="Lee Y."/>
            <person name="Jeon C.O."/>
        </authorList>
    </citation>
    <scope>NUCLEOTIDE SEQUENCE [LARGE SCALE GENOMIC DNA]</scope>
    <source>
        <strain evidence="3">DSM 1231</strain>
    </source>
</reference>
<sequence length="350" mass="38437">MGKAIVICCDGTANQFARDKTNVLRTFEVVHKGQGQVAVYLPGIGTMEPPGPLTDIGRRAVRIAAMAFGYGLEHEIRKAYGAISRLYEPGDRLYLFGFSRGAYTVRAVAALIHMYGLLPAAAEDLHAYAIRYLIDAGRSRDPAHFGRAKAFKKTFSVADCRVHFLGAWDTVSSVGWFGNPLTLRYTARNPSIDNIRHALAIDERRAFFRTNQCYPTDEAPAQDLRQVWFAGVHSDIGGGYPAAEAGLAKISFRWMMAEAEAKGLAIDAQALDLALNDQGPPDPQGKLHRSLTPAWWPAEFVPKARGAGGRDGLRLNLFRRRTIPEGAHIHGSVFARQGYAPILPAQYETV</sequence>
<dbReference type="InterPro" id="IPR029058">
    <property type="entry name" value="AB_hydrolase_fold"/>
</dbReference>